<sequence length="106" mass="11743">MTRNREHLLHGTVSTGLADSYTLSVDFFASSSQLVRNVMARRATCIHRAHTIPNHKPFPPMCKKNASKTAEGMPTINVIRSEINKSSDFLPSASPCDTRKNCLESI</sequence>
<reference evidence="1" key="1">
    <citation type="journal article" date="2013" name="J. Plant Res.">
        <title>Effect of fungi and light on seed germination of three Opuntia species from semiarid lands of central Mexico.</title>
        <authorList>
            <person name="Delgado-Sanchez P."/>
            <person name="Jimenez-Bremont J.F."/>
            <person name="Guerrero-Gonzalez Mde L."/>
            <person name="Flores J."/>
        </authorList>
    </citation>
    <scope>NUCLEOTIDE SEQUENCE</scope>
    <source>
        <tissue evidence="1">Cladode</tissue>
    </source>
</reference>
<name>A0A7C9E9D5_OPUST</name>
<reference evidence="1" key="2">
    <citation type="submission" date="2020-07" db="EMBL/GenBank/DDBJ databases">
        <authorList>
            <person name="Vera ALvarez R."/>
            <person name="Arias-Moreno D.M."/>
            <person name="Jimenez-Jacinto V."/>
            <person name="Jimenez-Bremont J.F."/>
            <person name="Swaminathan K."/>
            <person name="Moose S.P."/>
            <person name="Guerrero-Gonzalez M.L."/>
            <person name="Marino-Ramirez L."/>
            <person name="Landsman D."/>
            <person name="Rodriguez-Kessler M."/>
            <person name="Delgado-Sanchez P."/>
        </authorList>
    </citation>
    <scope>NUCLEOTIDE SEQUENCE</scope>
    <source>
        <tissue evidence="1">Cladode</tissue>
    </source>
</reference>
<evidence type="ECO:0000313" key="1">
    <source>
        <dbReference type="EMBL" id="MBA4663581.1"/>
    </source>
</evidence>
<dbReference type="AlphaFoldDB" id="A0A7C9E9D5"/>
<proteinExistence type="predicted"/>
<accession>A0A7C9E9D5</accession>
<dbReference type="EMBL" id="GISG01220802">
    <property type="protein sequence ID" value="MBA4663581.1"/>
    <property type="molecule type" value="Transcribed_RNA"/>
</dbReference>
<protein>
    <submittedName>
        <fullName evidence="1">Uncharacterized protein</fullName>
    </submittedName>
</protein>
<organism evidence="1">
    <name type="scientific">Opuntia streptacantha</name>
    <name type="common">Prickly pear cactus</name>
    <name type="synonym">Opuntia cardona</name>
    <dbReference type="NCBI Taxonomy" id="393608"/>
    <lineage>
        <taxon>Eukaryota</taxon>
        <taxon>Viridiplantae</taxon>
        <taxon>Streptophyta</taxon>
        <taxon>Embryophyta</taxon>
        <taxon>Tracheophyta</taxon>
        <taxon>Spermatophyta</taxon>
        <taxon>Magnoliopsida</taxon>
        <taxon>eudicotyledons</taxon>
        <taxon>Gunneridae</taxon>
        <taxon>Pentapetalae</taxon>
        <taxon>Caryophyllales</taxon>
        <taxon>Cactineae</taxon>
        <taxon>Cactaceae</taxon>
        <taxon>Opuntioideae</taxon>
        <taxon>Opuntia</taxon>
    </lineage>
</organism>